<organism evidence="1">
    <name type="scientific">uncultured Nocardioidaceae bacterium</name>
    <dbReference type="NCBI Taxonomy" id="253824"/>
    <lineage>
        <taxon>Bacteria</taxon>
        <taxon>Bacillati</taxon>
        <taxon>Actinomycetota</taxon>
        <taxon>Actinomycetes</taxon>
        <taxon>Propionibacteriales</taxon>
        <taxon>Nocardioidaceae</taxon>
        <taxon>environmental samples</taxon>
    </lineage>
</organism>
<proteinExistence type="predicted"/>
<reference evidence="1" key="1">
    <citation type="submission" date="2020-02" db="EMBL/GenBank/DDBJ databases">
        <authorList>
            <person name="Meier V. D."/>
        </authorList>
    </citation>
    <scope>NUCLEOTIDE SEQUENCE</scope>
    <source>
        <strain evidence="1">AVDCRST_MAG34</strain>
    </source>
</reference>
<gene>
    <name evidence="1" type="ORF">AVDCRST_MAG34-737</name>
</gene>
<sequence length="42" mass="4154">MVPTERLVEAAAPGLPTRSPHALATRAAAPVSCCDPTALPGG</sequence>
<dbReference type="AlphaFoldDB" id="A0A6J4LS15"/>
<dbReference type="EMBL" id="CADCUI010000018">
    <property type="protein sequence ID" value="CAA9339975.1"/>
    <property type="molecule type" value="Genomic_DNA"/>
</dbReference>
<name>A0A6J4LS15_9ACTN</name>
<accession>A0A6J4LS15</accession>
<protein>
    <submittedName>
        <fullName evidence="1">Uncharacterized protein</fullName>
    </submittedName>
</protein>
<evidence type="ECO:0000313" key="1">
    <source>
        <dbReference type="EMBL" id="CAA9339975.1"/>
    </source>
</evidence>